<evidence type="ECO:0000259" key="11">
    <source>
        <dbReference type="PROSITE" id="PS51371"/>
    </source>
</evidence>
<dbReference type="CDD" id="cd00075">
    <property type="entry name" value="HATPase"/>
    <property type="match status" value="1"/>
</dbReference>
<dbReference type="InterPro" id="IPR036890">
    <property type="entry name" value="HATPase_C_sf"/>
</dbReference>
<dbReference type="PANTHER" id="PTHR43711">
    <property type="entry name" value="TWO-COMPONENT HISTIDINE KINASE"/>
    <property type="match status" value="1"/>
</dbReference>
<comment type="caution">
    <text evidence="12">The sequence shown here is derived from an EMBL/GenBank/DDBJ whole genome shotgun (WGS) entry which is preliminary data.</text>
</comment>
<dbReference type="InterPro" id="IPR036097">
    <property type="entry name" value="HisK_dim/P_sf"/>
</dbReference>
<dbReference type="InterPro" id="IPR003661">
    <property type="entry name" value="HisK_dim/P_dom"/>
</dbReference>
<gene>
    <name evidence="12" type="ORF">NG799_05350</name>
</gene>
<feature type="coiled-coil region" evidence="8">
    <location>
        <begin position="331"/>
        <end position="375"/>
    </location>
</feature>
<feature type="region of interest" description="Disordered" evidence="9">
    <location>
        <begin position="213"/>
        <end position="233"/>
    </location>
</feature>
<dbReference type="Pfam" id="PF00571">
    <property type="entry name" value="CBS"/>
    <property type="match status" value="4"/>
</dbReference>
<accession>A0ABT2MLZ9</accession>
<keyword evidence="7" id="KW-0129">CBS domain</keyword>
<evidence type="ECO:0000256" key="7">
    <source>
        <dbReference type="PROSITE-ProRule" id="PRU00703"/>
    </source>
</evidence>
<evidence type="ECO:0000256" key="8">
    <source>
        <dbReference type="SAM" id="Coils"/>
    </source>
</evidence>
<dbReference type="PRINTS" id="PR00344">
    <property type="entry name" value="BCTRLSENSOR"/>
</dbReference>
<dbReference type="SMART" id="SM00387">
    <property type="entry name" value="HATPase_c"/>
    <property type="match status" value="1"/>
</dbReference>
<keyword evidence="8" id="KW-0175">Coiled coil</keyword>
<reference evidence="12 13" key="1">
    <citation type="journal article" date="2022" name="Front. Microbiol.">
        <title>High genomic differentiation and limited gene flow indicate recent cryptic speciation within the genus Laspinema (cyanobacteria).</title>
        <authorList>
            <person name="Stanojkovic A."/>
            <person name="Skoupy S."/>
            <person name="Skaloud P."/>
            <person name="Dvorak P."/>
        </authorList>
    </citation>
    <scope>NUCLEOTIDE SEQUENCE [LARGE SCALE GENOMIC DNA]</scope>
    <source>
        <strain evidence="12 13">D2a</strain>
    </source>
</reference>
<dbReference type="Pfam" id="PF00512">
    <property type="entry name" value="HisKA"/>
    <property type="match status" value="1"/>
</dbReference>
<feature type="domain" description="Histidine kinase" evidence="10">
    <location>
        <begin position="382"/>
        <end position="598"/>
    </location>
</feature>
<dbReference type="CDD" id="cd17774">
    <property type="entry name" value="CBS_two-component_sensor_histidine_kinase_repeat2"/>
    <property type="match status" value="1"/>
</dbReference>
<comment type="catalytic activity">
    <reaction evidence="1">
        <text>ATP + protein L-histidine = ADP + protein N-phospho-L-histidine.</text>
        <dbReference type="EC" id="2.7.13.3"/>
    </reaction>
</comment>
<feature type="domain" description="CBS" evidence="11">
    <location>
        <begin position="103"/>
        <end position="166"/>
    </location>
</feature>
<dbReference type="InterPro" id="IPR050736">
    <property type="entry name" value="Sensor_HK_Regulatory"/>
</dbReference>
<evidence type="ECO:0000313" key="12">
    <source>
        <dbReference type="EMBL" id="MCT7965759.1"/>
    </source>
</evidence>
<dbReference type="Proteomes" id="UP001525890">
    <property type="component" value="Unassembled WGS sequence"/>
</dbReference>
<dbReference type="PROSITE" id="PS50109">
    <property type="entry name" value="HIS_KIN"/>
    <property type="match status" value="1"/>
</dbReference>
<evidence type="ECO:0000256" key="4">
    <source>
        <dbReference type="ARBA" id="ARBA00022679"/>
    </source>
</evidence>
<evidence type="ECO:0000313" key="13">
    <source>
        <dbReference type="Proteomes" id="UP001525890"/>
    </source>
</evidence>
<dbReference type="EMBL" id="JAMXFF010000005">
    <property type="protein sequence ID" value="MCT7965759.1"/>
    <property type="molecule type" value="Genomic_DNA"/>
</dbReference>
<feature type="domain" description="CBS" evidence="11">
    <location>
        <begin position="268"/>
        <end position="326"/>
    </location>
</feature>
<dbReference type="PROSITE" id="PS51371">
    <property type="entry name" value="CBS"/>
    <property type="match status" value="2"/>
</dbReference>
<dbReference type="SMART" id="SM00388">
    <property type="entry name" value="HisKA"/>
    <property type="match status" value="1"/>
</dbReference>
<dbReference type="InterPro" id="IPR005467">
    <property type="entry name" value="His_kinase_dom"/>
</dbReference>
<dbReference type="SUPFAM" id="SSF55874">
    <property type="entry name" value="ATPase domain of HSP90 chaperone/DNA topoisomerase II/histidine kinase"/>
    <property type="match status" value="1"/>
</dbReference>
<dbReference type="InterPro" id="IPR003594">
    <property type="entry name" value="HATPase_dom"/>
</dbReference>
<organism evidence="12 13">
    <name type="scientific">Laspinema palackyanum D2a</name>
    <dbReference type="NCBI Taxonomy" id="2953684"/>
    <lineage>
        <taxon>Bacteria</taxon>
        <taxon>Bacillati</taxon>
        <taxon>Cyanobacteriota</taxon>
        <taxon>Cyanophyceae</taxon>
        <taxon>Oscillatoriophycideae</taxon>
        <taxon>Oscillatoriales</taxon>
        <taxon>Laspinemataceae</taxon>
        <taxon>Laspinema</taxon>
        <taxon>Laspinema palackyanum</taxon>
    </lineage>
</organism>
<dbReference type="SUPFAM" id="SSF54631">
    <property type="entry name" value="CBS-domain pair"/>
    <property type="match status" value="2"/>
</dbReference>
<keyword evidence="6" id="KW-0902">Two-component regulatory system</keyword>
<keyword evidence="5" id="KW-0418">Kinase</keyword>
<sequence>MLQPNPLPFYSPDLEQAINRSPMVVSPDTPLIEVITQMAQARASCALTDVTASMAFSPLDDVGDGCVLIMEGEQLRGIFSERDVVHLCAAGVKIIDITIAEVMTTAVITLVQSEFRDLFQVLSLMQKHGIRHLPLVDATGHVLGLLSHGSIRKVLQPVNLLKARSVLEVMIRGVVTASPTASLLSLAELMSRNKVSCVVITQMPETLNPDLTEGPIHGVPISPPASHPQSQSRRESGAIAVGIVTERDLVQFHALDLDLSATAAEAVMSQPLFSLTPHDSLWNAHQIMKQWSVRRLVVVSEQGELLGIVTQSTLLQAFDPMEMYRVIEILQQSVEEQLVELTETNELLQKEIVERQQAQEELNRALAKEKELNALKSSFSSMVTHEFRNPLTSILCASQLLERFADKITEEQRVNYLKMIQNTAEYMDQMIDDLLVLGRVENRRLKYEPQSLDLVKLCQDLVEERQFSDPEQHSIRFQAIGATEQACLDEKLLRYILGNLLTNACKYSPPNSPIYFDLICQDNQAIFKVRDGGIGIPAEDLKQLFQSFYRARNVGKIPGTGLGLTIVKNCVEAHHGQIAVESEVNLGTTFTVTLPLTPEATMDSTVQPLI</sequence>
<dbReference type="InterPro" id="IPR000644">
    <property type="entry name" value="CBS_dom"/>
</dbReference>
<proteinExistence type="predicted"/>
<evidence type="ECO:0000256" key="9">
    <source>
        <dbReference type="SAM" id="MobiDB-lite"/>
    </source>
</evidence>
<keyword evidence="4" id="KW-0808">Transferase</keyword>
<dbReference type="InterPro" id="IPR046342">
    <property type="entry name" value="CBS_dom_sf"/>
</dbReference>
<dbReference type="EC" id="2.7.13.3" evidence="2"/>
<evidence type="ECO:0000256" key="2">
    <source>
        <dbReference type="ARBA" id="ARBA00012438"/>
    </source>
</evidence>
<dbReference type="RefSeq" id="WP_368005440.1">
    <property type="nucleotide sequence ID" value="NZ_JAMXFF010000005.1"/>
</dbReference>
<keyword evidence="3" id="KW-0597">Phosphoprotein</keyword>
<dbReference type="Pfam" id="PF02518">
    <property type="entry name" value="HATPase_c"/>
    <property type="match status" value="1"/>
</dbReference>
<evidence type="ECO:0000256" key="5">
    <source>
        <dbReference type="ARBA" id="ARBA00022777"/>
    </source>
</evidence>
<evidence type="ECO:0000256" key="1">
    <source>
        <dbReference type="ARBA" id="ARBA00000085"/>
    </source>
</evidence>
<dbReference type="Gene3D" id="1.10.287.130">
    <property type="match status" value="1"/>
</dbReference>
<name>A0ABT2MLZ9_9CYAN</name>
<evidence type="ECO:0000256" key="3">
    <source>
        <dbReference type="ARBA" id="ARBA00022553"/>
    </source>
</evidence>
<evidence type="ECO:0000256" key="6">
    <source>
        <dbReference type="ARBA" id="ARBA00023012"/>
    </source>
</evidence>
<dbReference type="CDD" id="cd04620">
    <property type="entry name" value="CBS_two-component_sensor_histidine_kinase_repeat1"/>
    <property type="match status" value="1"/>
</dbReference>
<dbReference type="SUPFAM" id="SSF47384">
    <property type="entry name" value="Homodimeric domain of signal transducing histidine kinase"/>
    <property type="match status" value="1"/>
</dbReference>
<dbReference type="Gene3D" id="3.10.580.10">
    <property type="entry name" value="CBS-domain"/>
    <property type="match status" value="2"/>
</dbReference>
<evidence type="ECO:0000259" key="10">
    <source>
        <dbReference type="PROSITE" id="PS50109"/>
    </source>
</evidence>
<dbReference type="Gene3D" id="3.30.565.10">
    <property type="entry name" value="Histidine kinase-like ATPase, C-terminal domain"/>
    <property type="match status" value="1"/>
</dbReference>
<dbReference type="CDD" id="cd00082">
    <property type="entry name" value="HisKA"/>
    <property type="match status" value="1"/>
</dbReference>
<dbReference type="PANTHER" id="PTHR43711:SF26">
    <property type="entry name" value="SENSOR HISTIDINE KINASE RCSC"/>
    <property type="match status" value="1"/>
</dbReference>
<protein>
    <recommendedName>
        <fullName evidence="2">histidine kinase</fullName>
        <ecNumber evidence="2">2.7.13.3</ecNumber>
    </recommendedName>
</protein>
<keyword evidence="13" id="KW-1185">Reference proteome</keyword>
<dbReference type="InterPro" id="IPR004358">
    <property type="entry name" value="Sig_transdc_His_kin-like_C"/>
</dbReference>
<dbReference type="SMART" id="SM00116">
    <property type="entry name" value="CBS"/>
    <property type="match status" value="4"/>
</dbReference>